<evidence type="ECO:0000256" key="1">
    <source>
        <dbReference type="SAM" id="Coils"/>
    </source>
</evidence>
<dbReference type="AlphaFoldDB" id="A0A9D1SAR8"/>
<evidence type="ECO:0000259" key="2">
    <source>
        <dbReference type="PROSITE" id="PS50112"/>
    </source>
</evidence>
<dbReference type="GO" id="GO:0006355">
    <property type="term" value="P:regulation of DNA-templated transcription"/>
    <property type="evidence" value="ECO:0007669"/>
    <property type="project" value="InterPro"/>
</dbReference>
<dbReference type="SMART" id="SM00091">
    <property type="entry name" value="PAS"/>
    <property type="match status" value="1"/>
</dbReference>
<dbReference type="InterPro" id="IPR043128">
    <property type="entry name" value="Rev_trsase/Diguanyl_cyclase"/>
</dbReference>
<dbReference type="Pfam" id="PF00989">
    <property type="entry name" value="PAS"/>
    <property type="match status" value="1"/>
</dbReference>
<dbReference type="Gene3D" id="3.30.70.270">
    <property type="match status" value="1"/>
</dbReference>
<reference evidence="3" key="1">
    <citation type="submission" date="2020-10" db="EMBL/GenBank/DDBJ databases">
        <authorList>
            <person name="Gilroy R."/>
        </authorList>
    </citation>
    <scope>NUCLEOTIDE SEQUENCE</scope>
    <source>
        <strain evidence="3">ChiW3-316</strain>
    </source>
</reference>
<accession>A0A9D1SAR8</accession>
<proteinExistence type="predicted"/>
<feature type="domain" description="PAS" evidence="2">
    <location>
        <begin position="36"/>
        <end position="92"/>
    </location>
</feature>
<dbReference type="NCBIfam" id="TIGR00229">
    <property type="entry name" value="sensory_box"/>
    <property type="match status" value="1"/>
</dbReference>
<dbReference type="Gene3D" id="3.30.450.20">
    <property type="entry name" value="PAS domain"/>
    <property type="match status" value="1"/>
</dbReference>
<name>A0A9D1SAR8_9PROT</name>
<dbReference type="CDD" id="cd00130">
    <property type="entry name" value="PAS"/>
    <property type="match status" value="1"/>
</dbReference>
<dbReference type="Pfam" id="PF00990">
    <property type="entry name" value="GGDEF"/>
    <property type="match status" value="1"/>
</dbReference>
<evidence type="ECO:0000313" key="4">
    <source>
        <dbReference type="Proteomes" id="UP000824107"/>
    </source>
</evidence>
<dbReference type="PANTHER" id="PTHR44757:SF2">
    <property type="entry name" value="BIOFILM ARCHITECTURE MAINTENANCE PROTEIN MBAA"/>
    <property type="match status" value="1"/>
</dbReference>
<dbReference type="SMART" id="SM00267">
    <property type="entry name" value="GGDEF"/>
    <property type="match status" value="1"/>
</dbReference>
<dbReference type="InterPro" id="IPR000014">
    <property type="entry name" value="PAS"/>
</dbReference>
<gene>
    <name evidence="3" type="ORF">IAD20_03845</name>
</gene>
<reference evidence="3" key="2">
    <citation type="journal article" date="2021" name="PeerJ">
        <title>Extensive microbial diversity within the chicken gut microbiome revealed by metagenomics and culture.</title>
        <authorList>
            <person name="Gilroy R."/>
            <person name="Ravi A."/>
            <person name="Getino M."/>
            <person name="Pursley I."/>
            <person name="Horton D.L."/>
            <person name="Alikhan N.F."/>
            <person name="Baker D."/>
            <person name="Gharbi K."/>
            <person name="Hall N."/>
            <person name="Watson M."/>
            <person name="Adriaenssens E.M."/>
            <person name="Foster-Nyarko E."/>
            <person name="Jarju S."/>
            <person name="Secka A."/>
            <person name="Antonio M."/>
            <person name="Oren A."/>
            <person name="Chaudhuri R.R."/>
            <person name="La Ragione R."/>
            <person name="Hildebrand F."/>
            <person name="Pallen M.J."/>
        </authorList>
    </citation>
    <scope>NUCLEOTIDE SEQUENCE</scope>
    <source>
        <strain evidence="3">ChiW3-316</strain>
    </source>
</reference>
<dbReference type="PANTHER" id="PTHR44757">
    <property type="entry name" value="DIGUANYLATE CYCLASE DGCP"/>
    <property type="match status" value="1"/>
</dbReference>
<dbReference type="EMBL" id="DVNC01000028">
    <property type="protein sequence ID" value="HIU53195.1"/>
    <property type="molecule type" value="Genomic_DNA"/>
</dbReference>
<dbReference type="PROSITE" id="PS50112">
    <property type="entry name" value="PAS"/>
    <property type="match status" value="1"/>
</dbReference>
<dbReference type="InterPro" id="IPR029787">
    <property type="entry name" value="Nucleotide_cyclase"/>
</dbReference>
<keyword evidence="1" id="KW-0175">Coiled coil</keyword>
<evidence type="ECO:0000313" key="3">
    <source>
        <dbReference type="EMBL" id="HIU53195.1"/>
    </source>
</evidence>
<dbReference type="Proteomes" id="UP000824107">
    <property type="component" value="Unassembled WGS sequence"/>
</dbReference>
<sequence>MIYTSLLCGVLAVYALFLNRRLTVLKKNLKELLQENERQTTQNSPTLSDIYFKVDRDMIITYVNDATLKITGFGKDELIDHPLLGTLFENSDANQKTLFSTLSKVGKNQSTVNTDLIMLHKDGGKYLMRCRHRPLLNEVLACEGMSMMCKDYSQAEVLQEKLKIYQNRDILLTADILNEAGFLERLEHDAKLAKRYNTDFSLVVVELCDIYDFINKGIDFETGDRMLKNVAELCLQEAGKEHWVGRFDKTKFGIVLNKTPRGKAVEMSQSLQDKIIQCIRSQGVDEYNAEMFVISYTNRKDYNDSADFMLARVRRHIQSALRSRQYGIISSDIRRRNSLLETTAGER</sequence>
<dbReference type="InterPro" id="IPR052155">
    <property type="entry name" value="Biofilm_reg_signaling"/>
</dbReference>
<comment type="caution">
    <text evidence="3">The sequence shown here is derived from an EMBL/GenBank/DDBJ whole genome shotgun (WGS) entry which is preliminary data.</text>
</comment>
<dbReference type="SUPFAM" id="SSF55785">
    <property type="entry name" value="PYP-like sensor domain (PAS domain)"/>
    <property type="match status" value="1"/>
</dbReference>
<protein>
    <submittedName>
        <fullName evidence="3">PAS domain-containing protein</fullName>
    </submittedName>
</protein>
<dbReference type="SUPFAM" id="SSF55073">
    <property type="entry name" value="Nucleotide cyclase"/>
    <property type="match status" value="1"/>
</dbReference>
<feature type="coiled-coil region" evidence="1">
    <location>
        <begin position="15"/>
        <end position="42"/>
    </location>
</feature>
<dbReference type="InterPro" id="IPR000160">
    <property type="entry name" value="GGDEF_dom"/>
</dbReference>
<dbReference type="InterPro" id="IPR013767">
    <property type="entry name" value="PAS_fold"/>
</dbReference>
<organism evidence="3 4">
    <name type="scientific">Candidatus Scatocola faecipullorum</name>
    <dbReference type="NCBI Taxonomy" id="2840917"/>
    <lineage>
        <taxon>Bacteria</taxon>
        <taxon>Pseudomonadati</taxon>
        <taxon>Pseudomonadota</taxon>
        <taxon>Alphaproteobacteria</taxon>
        <taxon>Rhodospirillales</taxon>
        <taxon>Rhodospirillaceae</taxon>
        <taxon>Rhodospirillaceae incertae sedis</taxon>
        <taxon>Candidatus Scatocola</taxon>
    </lineage>
</organism>
<dbReference type="NCBIfam" id="TIGR00254">
    <property type="entry name" value="GGDEF"/>
    <property type="match status" value="1"/>
</dbReference>
<dbReference type="InterPro" id="IPR035965">
    <property type="entry name" value="PAS-like_dom_sf"/>
</dbReference>